<comment type="caution">
    <text evidence="3">The sequence shown here is derived from an EMBL/GenBank/DDBJ whole genome shotgun (WGS) entry which is preliminary data.</text>
</comment>
<dbReference type="EMBL" id="AKKL01000032">
    <property type="protein sequence ID" value="EKT60808.1"/>
    <property type="molecule type" value="Genomic_DNA"/>
</dbReference>
<dbReference type="Gene3D" id="1.25.40.590">
    <property type="entry name" value="Type IV / VI secretion system, DotU"/>
    <property type="match status" value="1"/>
</dbReference>
<keyword evidence="1" id="KW-1133">Transmembrane helix</keyword>
<name>K8WJM8_9GAMM</name>
<organism evidence="3 4">
    <name type="scientific">Providencia burhodogranariea DSM 19968</name>
    <dbReference type="NCBI Taxonomy" id="1141662"/>
    <lineage>
        <taxon>Bacteria</taxon>
        <taxon>Pseudomonadati</taxon>
        <taxon>Pseudomonadota</taxon>
        <taxon>Gammaproteobacteria</taxon>
        <taxon>Enterobacterales</taxon>
        <taxon>Morganellaceae</taxon>
        <taxon>Providencia</taxon>
    </lineage>
</organism>
<keyword evidence="1" id="KW-0472">Membrane</keyword>
<dbReference type="OrthoDB" id="6998040at2"/>
<dbReference type="InterPro" id="IPR038522">
    <property type="entry name" value="T4/T6SS_DotU_sf"/>
</dbReference>
<feature type="domain" description="Type IV / VI secretion system DotU" evidence="2">
    <location>
        <begin position="8"/>
        <end position="206"/>
    </location>
</feature>
<evidence type="ECO:0000256" key="1">
    <source>
        <dbReference type="SAM" id="Phobius"/>
    </source>
</evidence>
<protein>
    <recommendedName>
        <fullName evidence="2">Type IV / VI secretion system DotU domain-containing protein</fullName>
    </recommendedName>
</protein>
<dbReference type="PANTHER" id="PTHR38033:SF1">
    <property type="entry name" value="DOTU FAMILY TYPE IV_VI SECRETION SYSTEM PROTEIN"/>
    <property type="match status" value="1"/>
</dbReference>
<dbReference type="AlphaFoldDB" id="K8WJM8"/>
<accession>K8WJM8</accession>
<dbReference type="HOGENOM" id="CLU_071818_2_0_6"/>
<dbReference type="STRING" id="1141662.OOA_12258"/>
<feature type="transmembrane region" description="Helical" evidence="1">
    <location>
        <begin position="190"/>
        <end position="212"/>
    </location>
</feature>
<evidence type="ECO:0000259" key="2">
    <source>
        <dbReference type="Pfam" id="PF09850"/>
    </source>
</evidence>
<proteinExistence type="predicted"/>
<dbReference type="Proteomes" id="UP000009336">
    <property type="component" value="Unassembled WGS sequence"/>
</dbReference>
<dbReference type="PANTHER" id="PTHR38033">
    <property type="entry name" value="MEMBRANE PROTEIN-RELATED"/>
    <property type="match status" value="1"/>
</dbReference>
<dbReference type="PATRIC" id="fig|1141662.3.peg.2488"/>
<keyword evidence="4" id="KW-1185">Reference proteome</keyword>
<dbReference type="Pfam" id="PF09850">
    <property type="entry name" value="DotU"/>
    <property type="match status" value="1"/>
</dbReference>
<evidence type="ECO:0000313" key="3">
    <source>
        <dbReference type="EMBL" id="EKT60808.1"/>
    </source>
</evidence>
<reference evidence="3 4" key="1">
    <citation type="journal article" date="2012" name="BMC Genomics">
        <title>Comparative genomics of bacteria in the genus Providencia isolated from wild Drosophila melanogaster.</title>
        <authorList>
            <person name="Galac M.R."/>
            <person name="Lazzaro B.P."/>
        </authorList>
    </citation>
    <scope>NUCLEOTIDE SEQUENCE [LARGE SCALE GENOMIC DNA]</scope>
    <source>
        <strain evidence="3 4">DSM 19968</strain>
    </source>
</reference>
<gene>
    <name evidence="3" type="ORF">OOA_12258</name>
</gene>
<evidence type="ECO:0000313" key="4">
    <source>
        <dbReference type="Proteomes" id="UP000009336"/>
    </source>
</evidence>
<keyword evidence="1" id="KW-0812">Transmembrane</keyword>
<dbReference type="NCBIfam" id="NF038239">
    <property type="entry name" value="T6SS_TssL_short"/>
    <property type="match status" value="1"/>
</dbReference>
<dbReference type="RefSeq" id="WP_008912447.1">
    <property type="nucleotide sequence ID" value="NZ_KB233223.1"/>
</dbReference>
<dbReference type="InterPro" id="IPR017732">
    <property type="entry name" value="T4/T6SS_DotU"/>
</dbReference>
<dbReference type="eggNOG" id="COG3455">
    <property type="taxonomic scope" value="Bacteria"/>
</dbReference>
<sequence>MSQYIDIDKLMAKTWLMVTQLKYGRYNPDSESLYNRCCQQIDAVKCALEQTKLSPENIEHIIYAQCALLDKTAMEQLARGDGEGEGDEFYAWRVAPLQARYFSSLDAGEALWDRIKSVLGQIAPDDAVLTCFHRVIMLGFNAHEATAEALTPQQKVLMDKLAAHISLSQPALPLVIQHQQKSSLKLMRSFGFWIALLLIGITAITWGGQTWLNQLLSVV</sequence>
<dbReference type="NCBIfam" id="TIGR03349">
    <property type="entry name" value="IV_VI_DotU"/>
    <property type="match status" value="1"/>
</dbReference>